<sequence length="316" mass="35058">PAHILCMSIRLQACRHLPTKMKMSMSCVFALVVILGSMEQSGADVVFAAIGDWGAGTTAQKDVAKSMAGWMDKNKGDFIVTLGDNFYSGVSDTKHKYWEDRWKKVYTQRSLQKTWYVTLGNHDHNRGKAKNQVAYSKVNSKWHLPKNYYSFTKGSGSGKVHFIMLDTTPLVKGDSRQLRWLESELKKPKGSWIVVCGHHPAFSGPEGGVNSRMSKDVYSLLNKYKVAVYLAGHVHNLEHLRENGKRASSCTDLVVSGAGGARGRTKKGGYRNVQSVAFKEAYGFIGVKISSSKLSISFIDKSGKTTYSFSKSNPRK</sequence>
<dbReference type="EMBL" id="CAIIXF020000008">
    <property type="protein sequence ID" value="CAH1793000.1"/>
    <property type="molecule type" value="Genomic_DNA"/>
</dbReference>
<keyword evidence="2" id="KW-0378">Hydrolase</keyword>
<keyword evidence="6" id="KW-1185">Reference proteome</keyword>
<protein>
    <recommendedName>
        <fullName evidence="4">Calcineurin-like phosphoesterase domain-containing protein</fullName>
    </recommendedName>
</protein>
<evidence type="ECO:0000313" key="6">
    <source>
        <dbReference type="Proteomes" id="UP000749559"/>
    </source>
</evidence>
<organism evidence="5 6">
    <name type="scientific">Owenia fusiformis</name>
    <name type="common">Polychaete worm</name>
    <dbReference type="NCBI Taxonomy" id="6347"/>
    <lineage>
        <taxon>Eukaryota</taxon>
        <taxon>Metazoa</taxon>
        <taxon>Spiralia</taxon>
        <taxon>Lophotrochozoa</taxon>
        <taxon>Annelida</taxon>
        <taxon>Polychaeta</taxon>
        <taxon>Sedentaria</taxon>
        <taxon>Canalipalpata</taxon>
        <taxon>Sabellida</taxon>
        <taxon>Oweniida</taxon>
        <taxon>Oweniidae</taxon>
        <taxon>Owenia</taxon>
    </lineage>
</organism>
<feature type="chain" id="PRO_5035811594" description="Calcineurin-like phosphoesterase domain-containing protein" evidence="3">
    <location>
        <begin position="44"/>
        <end position="316"/>
    </location>
</feature>
<reference evidence="5" key="1">
    <citation type="submission" date="2022-03" db="EMBL/GenBank/DDBJ databases">
        <authorList>
            <person name="Martin C."/>
        </authorList>
    </citation>
    <scope>NUCLEOTIDE SEQUENCE</scope>
</reference>
<dbReference type="PANTHER" id="PTHR10161:SF14">
    <property type="entry name" value="TARTRATE-RESISTANT ACID PHOSPHATASE TYPE 5"/>
    <property type="match status" value="1"/>
</dbReference>
<gene>
    <name evidence="5" type="ORF">OFUS_LOCUS17905</name>
</gene>
<dbReference type="AlphaFoldDB" id="A0A8S4PH26"/>
<dbReference type="InterPro" id="IPR004843">
    <property type="entry name" value="Calcineurin-like_PHP"/>
</dbReference>
<dbReference type="InterPro" id="IPR029052">
    <property type="entry name" value="Metallo-depent_PP-like"/>
</dbReference>
<dbReference type="Pfam" id="PF00149">
    <property type="entry name" value="Metallophos"/>
    <property type="match status" value="1"/>
</dbReference>
<dbReference type="InterPro" id="IPR051558">
    <property type="entry name" value="Metallophosphoesterase_PAP"/>
</dbReference>
<feature type="domain" description="Calcineurin-like phosphoesterase" evidence="4">
    <location>
        <begin position="47"/>
        <end position="236"/>
    </location>
</feature>
<evidence type="ECO:0000259" key="4">
    <source>
        <dbReference type="Pfam" id="PF00149"/>
    </source>
</evidence>
<feature type="non-terminal residue" evidence="5">
    <location>
        <position position="1"/>
    </location>
</feature>
<evidence type="ECO:0000256" key="3">
    <source>
        <dbReference type="SAM" id="SignalP"/>
    </source>
</evidence>
<keyword evidence="1 3" id="KW-0732">Signal</keyword>
<proteinExistence type="predicted"/>
<evidence type="ECO:0000256" key="2">
    <source>
        <dbReference type="ARBA" id="ARBA00022801"/>
    </source>
</evidence>
<dbReference type="GO" id="GO:0016787">
    <property type="term" value="F:hydrolase activity"/>
    <property type="evidence" value="ECO:0007669"/>
    <property type="project" value="UniProtKB-KW"/>
</dbReference>
<evidence type="ECO:0000313" key="5">
    <source>
        <dbReference type="EMBL" id="CAH1793000.1"/>
    </source>
</evidence>
<dbReference type="Gene3D" id="3.60.21.10">
    <property type="match status" value="1"/>
</dbReference>
<evidence type="ECO:0000256" key="1">
    <source>
        <dbReference type="ARBA" id="ARBA00022729"/>
    </source>
</evidence>
<name>A0A8S4PH26_OWEFU</name>
<comment type="caution">
    <text evidence="5">The sequence shown here is derived from an EMBL/GenBank/DDBJ whole genome shotgun (WGS) entry which is preliminary data.</text>
</comment>
<feature type="signal peptide" evidence="3">
    <location>
        <begin position="1"/>
        <end position="43"/>
    </location>
</feature>
<dbReference type="PANTHER" id="PTHR10161">
    <property type="entry name" value="TARTRATE-RESISTANT ACID PHOSPHATASE TYPE 5"/>
    <property type="match status" value="1"/>
</dbReference>
<dbReference type="Proteomes" id="UP000749559">
    <property type="component" value="Unassembled WGS sequence"/>
</dbReference>
<dbReference type="SUPFAM" id="SSF56300">
    <property type="entry name" value="Metallo-dependent phosphatases"/>
    <property type="match status" value="1"/>
</dbReference>
<dbReference type="OrthoDB" id="411211at2759"/>
<accession>A0A8S4PH26</accession>